<evidence type="ECO:0000256" key="1">
    <source>
        <dbReference type="SAM" id="MobiDB-lite"/>
    </source>
</evidence>
<dbReference type="SUPFAM" id="SSF48452">
    <property type="entry name" value="TPR-like"/>
    <property type="match status" value="1"/>
</dbReference>
<dbReference type="PANTHER" id="PTHR15696:SF0">
    <property type="entry name" value="TELOMERASE-BINDING PROTEIN EST1A"/>
    <property type="match status" value="1"/>
</dbReference>
<dbReference type="AlphaFoldDB" id="A0AAJ0GRT5"/>
<sequence length="483" mass="54692">MQGRTLDRVVLELRGTRTTNIDGRAVPTQCDPYRLYVQLSRCTSLDGIMLSSKAWERDTVGNTALTALHRTLLHEHHNFFLASQHPSASPALRGLADKYDMAARMWRHGIHSFLELLRHRLPASLDHMLTFIYMAYSMMALLYETVPAFEDTWIECLGDLGRYRMAIEDDDIRDREVWTAVSRHWYSRASDKAPTTGRLYHHLAILVRPNALQQLYYYSKSLCVEVPFLSARESIMTLFEPIMSRTPNPQQARLHLPSSILYHMGIANICAMTGYGDPANPIAAALKAFSRANPKSTTEPQDQPMQEATASETPSPNAKVVTPNSANQLPNALRLLTGTYDVVCRRFGDPNILLFLLLESYWFPAAAEQGKVVKEGGLKGAAGLRRRRPLPDDFALRGFPWVEKYPPDGWFVTEKIDDDEKYFELASMTEERRERVIPIIPGGSVDHGGSLMRGPLHERDYPVVRAGAQEHPVKTLKMTNNQW</sequence>
<comment type="caution">
    <text evidence="3">The sequence shown here is derived from an EMBL/GenBank/DDBJ whole genome shotgun (WGS) entry which is preliminary data.</text>
</comment>
<dbReference type="GO" id="GO:0070034">
    <property type="term" value="F:telomerase RNA binding"/>
    <property type="evidence" value="ECO:0007669"/>
    <property type="project" value="TreeGrafter"/>
</dbReference>
<dbReference type="Pfam" id="PF10373">
    <property type="entry name" value="EST1_DNA_bind"/>
    <property type="match status" value="1"/>
</dbReference>
<protein>
    <recommendedName>
        <fullName evidence="2">DNA/RNA-binding domain-containing protein</fullName>
    </recommendedName>
</protein>
<gene>
    <name evidence="3" type="ORF">B0T15DRAFT_576243</name>
</gene>
<evidence type="ECO:0000313" key="4">
    <source>
        <dbReference type="Proteomes" id="UP001273166"/>
    </source>
</evidence>
<dbReference type="RefSeq" id="XP_062720697.1">
    <property type="nucleotide sequence ID" value="XM_062871023.1"/>
</dbReference>
<evidence type="ECO:0000259" key="2">
    <source>
        <dbReference type="Pfam" id="PF10373"/>
    </source>
</evidence>
<dbReference type="EMBL" id="JAUDZG010000005">
    <property type="protein sequence ID" value="KAK3304917.1"/>
    <property type="molecule type" value="Genomic_DNA"/>
</dbReference>
<dbReference type="GO" id="GO:0005697">
    <property type="term" value="C:telomerase holoenzyme complex"/>
    <property type="evidence" value="ECO:0007669"/>
    <property type="project" value="TreeGrafter"/>
</dbReference>
<dbReference type="Gene3D" id="1.25.40.10">
    <property type="entry name" value="Tetratricopeptide repeat domain"/>
    <property type="match status" value="1"/>
</dbReference>
<dbReference type="GeneID" id="87889852"/>
<reference evidence="3" key="2">
    <citation type="submission" date="2023-06" db="EMBL/GenBank/DDBJ databases">
        <authorList>
            <consortium name="Lawrence Berkeley National Laboratory"/>
            <person name="Mondo S.J."/>
            <person name="Hensen N."/>
            <person name="Bonometti L."/>
            <person name="Westerberg I."/>
            <person name="Brannstrom I.O."/>
            <person name="Guillou S."/>
            <person name="Cros-Aarteil S."/>
            <person name="Calhoun S."/>
            <person name="Haridas S."/>
            <person name="Kuo A."/>
            <person name="Pangilinan J."/>
            <person name="Riley R."/>
            <person name="Labutti K."/>
            <person name="Andreopoulos B."/>
            <person name="Lipzen A."/>
            <person name="Chen C."/>
            <person name="Yanf M."/>
            <person name="Daum C."/>
            <person name="Ng V."/>
            <person name="Clum A."/>
            <person name="Steindorff A."/>
            <person name="Ohm R."/>
            <person name="Martin F."/>
            <person name="Silar P."/>
            <person name="Natvig D."/>
            <person name="Lalanne C."/>
            <person name="Gautier V."/>
            <person name="Ament-Velasquez S.L."/>
            <person name="Kruys A."/>
            <person name="Hutchinson M.I."/>
            <person name="Powell A.J."/>
            <person name="Barry K."/>
            <person name="Miller A.N."/>
            <person name="Grigoriev I.V."/>
            <person name="Debuchy R."/>
            <person name="Gladieux P."/>
            <person name="Thoren M.H."/>
            <person name="Johannesson H."/>
        </authorList>
    </citation>
    <scope>NUCLEOTIDE SEQUENCE</scope>
    <source>
        <strain evidence="3">CBS 333.67</strain>
    </source>
</reference>
<dbReference type="Proteomes" id="UP001273166">
    <property type="component" value="Unassembled WGS sequence"/>
</dbReference>
<dbReference type="InterPro" id="IPR018834">
    <property type="entry name" value="DNA/RNA-bd_Est1-type"/>
</dbReference>
<dbReference type="InterPro" id="IPR011990">
    <property type="entry name" value="TPR-like_helical_dom_sf"/>
</dbReference>
<name>A0AAJ0GRT5_9PEZI</name>
<accession>A0AAJ0GRT5</accession>
<organism evidence="3 4">
    <name type="scientific">Chaetomium strumarium</name>
    <dbReference type="NCBI Taxonomy" id="1170767"/>
    <lineage>
        <taxon>Eukaryota</taxon>
        <taxon>Fungi</taxon>
        <taxon>Dikarya</taxon>
        <taxon>Ascomycota</taxon>
        <taxon>Pezizomycotina</taxon>
        <taxon>Sordariomycetes</taxon>
        <taxon>Sordariomycetidae</taxon>
        <taxon>Sordariales</taxon>
        <taxon>Chaetomiaceae</taxon>
        <taxon>Chaetomium</taxon>
    </lineage>
</organism>
<feature type="domain" description="DNA/RNA-binding" evidence="2">
    <location>
        <begin position="183"/>
        <end position="246"/>
    </location>
</feature>
<dbReference type="InterPro" id="IPR045153">
    <property type="entry name" value="Est1/Ebs1-like"/>
</dbReference>
<feature type="compositionally biased region" description="Polar residues" evidence="1">
    <location>
        <begin position="293"/>
        <end position="324"/>
    </location>
</feature>
<reference evidence="3" key="1">
    <citation type="journal article" date="2023" name="Mol. Phylogenet. Evol.">
        <title>Genome-scale phylogeny and comparative genomics of the fungal order Sordariales.</title>
        <authorList>
            <person name="Hensen N."/>
            <person name="Bonometti L."/>
            <person name="Westerberg I."/>
            <person name="Brannstrom I.O."/>
            <person name="Guillou S."/>
            <person name="Cros-Aarteil S."/>
            <person name="Calhoun S."/>
            <person name="Haridas S."/>
            <person name="Kuo A."/>
            <person name="Mondo S."/>
            <person name="Pangilinan J."/>
            <person name="Riley R."/>
            <person name="LaButti K."/>
            <person name="Andreopoulos B."/>
            <person name="Lipzen A."/>
            <person name="Chen C."/>
            <person name="Yan M."/>
            <person name="Daum C."/>
            <person name="Ng V."/>
            <person name="Clum A."/>
            <person name="Steindorff A."/>
            <person name="Ohm R.A."/>
            <person name="Martin F."/>
            <person name="Silar P."/>
            <person name="Natvig D.O."/>
            <person name="Lalanne C."/>
            <person name="Gautier V."/>
            <person name="Ament-Velasquez S.L."/>
            <person name="Kruys A."/>
            <person name="Hutchinson M.I."/>
            <person name="Powell A.J."/>
            <person name="Barry K."/>
            <person name="Miller A.N."/>
            <person name="Grigoriev I.V."/>
            <person name="Debuchy R."/>
            <person name="Gladieux P."/>
            <person name="Hiltunen Thoren M."/>
            <person name="Johannesson H."/>
        </authorList>
    </citation>
    <scope>NUCLEOTIDE SEQUENCE</scope>
    <source>
        <strain evidence="3">CBS 333.67</strain>
    </source>
</reference>
<dbReference type="GO" id="GO:0042162">
    <property type="term" value="F:telomeric DNA binding"/>
    <property type="evidence" value="ECO:0007669"/>
    <property type="project" value="TreeGrafter"/>
</dbReference>
<dbReference type="GO" id="GO:0000184">
    <property type="term" value="P:nuclear-transcribed mRNA catabolic process, nonsense-mediated decay"/>
    <property type="evidence" value="ECO:0007669"/>
    <property type="project" value="TreeGrafter"/>
</dbReference>
<dbReference type="PANTHER" id="PTHR15696">
    <property type="entry name" value="SMG-7 SUPPRESSOR WITH MORPHOLOGICAL EFFECT ON GENITALIA PROTEIN 7"/>
    <property type="match status" value="1"/>
</dbReference>
<evidence type="ECO:0000313" key="3">
    <source>
        <dbReference type="EMBL" id="KAK3304917.1"/>
    </source>
</evidence>
<feature type="region of interest" description="Disordered" evidence="1">
    <location>
        <begin position="291"/>
        <end position="324"/>
    </location>
</feature>
<dbReference type="FunFam" id="1.25.40.10:FF:000202">
    <property type="entry name" value="Unplaced genomic scaffold supercont1.7, whole genome shotgun sequence"/>
    <property type="match status" value="1"/>
</dbReference>
<keyword evidence="4" id="KW-1185">Reference proteome</keyword>
<proteinExistence type="predicted"/>